<evidence type="ECO:0000256" key="4">
    <source>
        <dbReference type="ARBA" id="ARBA00022679"/>
    </source>
</evidence>
<dbReference type="PANTHER" id="PTHR21248">
    <property type="entry name" value="CARDIOLIPIN SYNTHASE"/>
    <property type="match status" value="1"/>
</dbReference>
<evidence type="ECO:0000256" key="10">
    <source>
        <dbReference type="ARBA" id="ARBA00023209"/>
    </source>
</evidence>
<evidence type="ECO:0000313" key="15">
    <source>
        <dbReference type="EMBL" id="MBC8753135.1"/>
    </source>
</evidence>
<evidence type="ECO:0000256" key="3">
    <source>
        <dbReference type="ARBA" id="ARBA00022516"/>
    </source>
</evidence>
<reference evidence="15 16" key="1">
    <citation type="submission" date="2020-07" db="EMBL/GenBank/DDBJ databases">
        <title>Description of Kordia aestuariivivens sp. nov., isolated from a tidal flat.</title>
        <authorList>
            <person name="Park S."/>
            <person name="Yoon J.-H."/>
        </authorList>
    </citation>
    <scope>NUCLEOTIDE SEQUENCE [LARGE SCALE GENOMIC DNA]</scope>
    <source>
        <strain evidence="15 16">YSTF-M3</strain>
    </source>
</reference>
<comment type="caution">
    <text evidence="15">The sequence shown here is derived from an EMBL/GenBank/DDBJ whole genome shotgun (WGS) entry which is preliminary data.</text>
</comment>
<keyword evidence="8" id="KW-0443">Lipid metabolism</keyword>
<keyword evidence="7 13" id="KW-1133">Transmembrane helix</keyword>
<dbReference type="Pfam" id="PF13091">
    <property type="entry name" value="PLDc_2"/>
    <property type="match status" value="2"/>
</dbReference>
<keyword evidence="3" id="KW-0444">Lipid biosynthesis</keyword>
<evidence type="ECO:0000256" key="11">
    <source>
        <dbReference type="ARBA" id="ARBA00023264"/>
    </source>
</evidence>
<accession>A0ABR7Q3K9</accession>
<name>A0ABR7Q3K9_9FLAO</name>
<evidence type="ECO:0000256" key="13">
    <source>
        <dbReference type="SAM" id="Phobius"/>
    </source>
</evidence>
<dbReference type="NCBIfam" id="TIGR04265">
    <property type="entry name" value="bac_cardiolipin"/>
    <property type="match status" value="1"/>
</dbReference>
<evidence type="ECO:0000256" key="8">
    <source>
        <dbReference type="ARBA" id="ARBA00023098"/>
    </source>
</evidence>
<comment type="subcellular location">
    <subcellularLocation>
        <location evidence="1">Cell membrane</location>
        <topology evidence="1">Multi-pass membrane protein</topology>
    </subcellularLocation>
</comment>
<dbReference type="CDD" id="cd09112">
    <property type="entry name" value="PLDc_CLS_2"/>
    <property type="match status" value="1"/>
</dbReference>
<dbReference type="PROSITE" id="PS50035">
    <property type="entry name" value="PLD"/>
    <property type="match status" value="2"/>
</dbReference>
<evidence type="ECO:0000256" key="7">
    <source>
        <dbReference type="ARBA" id="ARBA00022989"/>
    </source>
</evidence>
<evidence type="ECO:0000256" key="12">
    <source>
        <dbReference type="NCBIfam" id="TIGR04265"/>
    </source>
</evidence>
<dbReference type="SUPFAM" id="SSF56024">
    <property type="entry name" value="Phospholipase D/nuclease"/>
    <property type="match status" value="2"/>
</dbReference>
<evidence type="ECO:0000256" key="6">
    <source>
        <dbReference type="ARBA" id="ARBA00022737"/>
    </source>
</evidence>
<dbReference type="Gene3D" id="3.30.870.10">
    <property type="entry name" value="Endonuclease Chain A"/>
    <property type="match status" value="2"/>
</dbReference>
<evidence type="ECO:0000256" key="9">
    <source>
        <dbReference type="ARBA" id="ARBA00023136"/>
    </source>
</evidence>
<feature type="domain" description="PLD phosphodiesterase" evidence="14">
    <location>
        <begin position="210"/>
        <end position="237"/>
    </location>
</feature>
<organism evidence="15 16">
    <name type="scientific">Kordia aestuariivivens</name>
    <dbReference type="NCBI Taxonomy" id="2759037"/>
    <lineage>
        <taxon>Bacteria</taxon>
        <taxon>Pseudomonadati</taxon>
        <taxon>Bacteroidota</taxon>
        <taxon>Flavobacteriia</taxon>
        <taxon>Flavobacteriales</taxon>
        <taxon>Flavobacteriaceae</taxon>
        <taxon>Kordia</taxon>
    </lineage>
</organism>
<keyword evidence="10" id="KW-0594">Phospholipid biosynthesis</keyword>
<feature type="domain" description="PLD phosphodiesterase" evidence="14">
    <location>
        <begin position="386"/>
        <end position="413"/>
    </location>
</feature>
<gene>
    <name evidence="15" type="primary">cls</name>
    <name evidence="15" type="ORF">H2O64_00525</name>
</gene>
<keyword evidence="2" id="KW-1003">Cell membrane</keyword>
<keyword evidence="9 13" id="KW-0472">Membrane</keyword>
<dbReference type="EC" id="2.7.8.-" evidence="12"/>
<keyword evidence="11" id="KW-1208">Phospholipid metabolism</keyword>
<dbReference type="CDD" id="cd09110">
    <property type="entry name" value="PLDc_CLS_1"/>
    <property type="match status" value="1"/>
</dbReference>
<keyword evidence="5 13" id="KW-0812">Transmembrane</keyword>
<dbReference type="PANTHER" id="PTHR21248:SF22">
    <property type="entry name" value="PHOSPHOLIPASE D"/>
    <property type="match status" value="1"/>
</dbReference>
<dbReference type="RefSeq" id="WP_187560180.1">
    <property type="nucleotide sequence ID" value="NZ_JACGWS010000001.1"/>
</dbReference>
<keyword evidence="16" id="KW-1185">Reference proteome</keyword>
<dbReference type="InterPro" id="IPR022924">
    <property type="entry name" value="Cardiolipin_synthase"/>
</dbReference>
<feature type="transmembrane region" description="Helical" evidence="13">
    <location>
        <begin position="6"/>
        <end position="24"/>
    </location>
</feature>
<dbReference type="EMBL" id="JACGWS010000001">
    <property type="protein sequence ID" value="MBC8753135.1"/>
    <property type="molecule type" value="Genomic_DNA"/>
</dbReference>
<keyword evidence="4" id="KW-0808">Transferase</keyword>
<evidence type="ECO:0000259" key="14">
    <source>
        <dbReference type="PROSITE" id="PS50035"/>
    </source>
</evidence>
<evidence type="ECO:0000256" key="1">
    <source>
        <dbReference type="ARBA" id="ARBA00004651"/>
    </source>
</evidence>
<evidence type="ECO:0000313" key="16">
    <source>
        <dbReference type="Proteomes" id="UP000619238"/>
    </source>
</evidence>
<dbReference type="SMART" id="SM00155">
    <property type="entry name" value="PLDc"/>
    <property type="match status" value="2"/>
</dbReference>
<dbReference type="InterPro" id="IPR001736">
    <property type="entry name" value="PLipase_D/transphosphatidylase"/>
</dbReference>
<dbReference type="InterPro" id="IPR027379">
    <property type="entry name" value="CLS_N"/>
</dbReference>
<feature type="transmembrane region" description="Helical" evidence="13">
    <location>
        <begin position="31"/>
        <end position="51"/>
    </location>
</feature>
<sequence length="473" mass="54337">MLISFYSIYIISLAWAIFNILLYGNRPARSIGWLLIVIILPIVGIVLYVIFGINRKKFKFFSLNYNAKRRLYDFENITENITEDEHPFADIKYSKINDLLKASSDFPALEGNDVVLLKNGQETFDTIFKAMENAEKFIHAQYYILEKGEILNRIFDIFERKIAEGVEIRMLYDAFGSSGLSQKRRKQLKKIGVEIFPILPLKFNTILSTLNYRNHRKILIIDGKLGFTGGVNISDKYISSKNPLGVWGDMHVQLKGYIVDHLHRIFIKDYYHASNDILLTSENYVPKQEKAGDSLVQIVSGGPDHLNLSILHQYLAMISAADKSIYIENPYFIPNKSLLEAIKIAALQGIDIRIMVPENSDSQLAKYSMFSNFQELLRTGVKIHILKKFSHSKLIIIDKEIVSIGSGNFDYRSFEHNYETNTLVYDAKIAKEIATDFESEIENCKQLDYQDFKKRPLKVKLLEGAARIFSPLL</sequence>
<evidence type="ECO:0000256" key="2">
    <source>
        <dbReference type="ARBA" id="ARBA00022475"/>
    </source>
</evidence>
<proteinExistence type="predicted"/>
<protein>
    <recommendedName>
        <fullName evidence="12">Cardiolipin synthase</fullName>
        <ecNumber evidence="12">2.7.8.-</ecNumber>
    </recommendedName>
</protein>
<dbReference type="Proteomes" id="UP000619238">
    <property type="component" value="Unassembled WGS sequence"/>
</dbReference>
<keyword evidence="6" id="KW-0677">Repeat</keyword>
<evidence type="ECO:0000256" key="5">
    <source>
        <dbReference type="ARBA" id="ARBA00022692"/>
    </source>
</evidence>
<dbReference type="Pfam" id="PF13396">
    <property type="entry name" value="PLDc_N"/>
    <property type="match status" value="1"/>
</dbReference>
<dbReference type="InterPro" id="IPR025202">
    <property type="entry name" value="PLD-like_dom"/>
</dbReference>